<feature type="compositionally biased region" description="Polar residues" evidence="1">
    <location>
        <begin position="34"/>
        <end position="46"/>
    </location>
</feature>
<organism evidence="2 3">
    <name type="scientific">Rhizobium etli (strain CIAT 652)</name>
    <dbReference type="NCBI Taxonomy" id="491916"/>
    <lineage>
        <taxon>Bacteria</taxon>
        <taxon>Pseudomonadati</taxon>
        <taxon>Pseudomonadota</taxon>
        <taxon>Alphaproteobacteria</taxon>
        <taxon>Hyphomicrobiales</taxon>
        <taxon>Rhizobiaceae</taxon>
        <taxon>Rhizobium/Agrobacterium group</taxon>
        <taxon>Rhizobium</taxon>
    </lineage>
</organism>
<evidence type="ECO:0000313" key="3">
    <source>
        <dbReference type="Proteomes" id="UP000008817"/>
    </source>
</evidence>
<accession>B3Q0J0</accession>
<evidence type="ECO:0000256" key="1">
    <source>
        <dbReference type="SAM" id="MobiDB-lite"/>
    </source>
</evidence>
<dbReference type="KEGG" id="rec:RHECIAT_CH0002238"/>
<feature type="region of interest" description="Disordered" evidence="1">
    <location>
        <begin position="26"/>
        <end position="51"/>
    </location>
</feature>
<sequence>MLLTELSSRCRVPAADPTIGFLTRRTGSRDECSTTRMTGRRNNGGSITLPPVFSKAHKPNCATCSTLRRLTSNHRDASTALDALGTFIWTSSRQPV</sequence>
<name>B3Q0J0_RHIE6</name>
<protein>
    <submittedName>
        <fullName evidence="2">Uncharacterized protein</fullName>
    </submittedName>
</protein>
<dbReference type="HOGENOM" id="CLU_2357711_0_0_5"/>
<dbReference type="Proteomes" id="UP000008817">
    <property type="component" value="Chromosome"/>
</dbReference>
<reference evidence="2 3" key="1">
    <citation type="submission" date="2008-04" db="EMBL/GenBank/DDBJ databases">
        <title>Genome diversity and DNA divergence of Rhizobium etli.</title>
        <authorList>
            <person name="Gonzalez V."/>
            <person name="Acosta J.L."/>
            <person name="Santamaria R.I."/>
            <person name="Bustos P."/>
            <person name="Hernandez-Gonzalez I.L."/>
            <person name="Fernandez J.L."/>
            <person name="Diaz R."/>
            <person name="Flores M."/>
            <person name="Mora J."/>
            <person name="Palacios R."/>
            <person name="Davila G."/>
        </authorList>
    </citation>
    <scope>NUCLEOTIDE SEQUENCE [LARGE SCALE GENOMIC DNA]</scope>
    <source>
        <strain evidence="2 3">CIAT 652</strain>
    </source>
</reference>
<proteinExistence type="predicted"/>
<dbReference type="AlphaFoldDB" id="B3Q0J0"/>
<gene>
    <name evidence="2" type="ordered locus">RHECIAT_CH0002238</name>
</gene>
<evidence type="ECO:0000313" key="2">
    <source>
        <dbReference type="EMBL" id="ACE91194.1"/>
    </source>
</evidence>
<dbReference type="EMBL" id="CP001074">
    <property type="protein sequence ID" value="ACE91194.1"/>
    <property type="molecule type" value="Genomic_DNA"/>
</dbReference>